<evidence type="ECO:0000313" key="2">
    <source>
        <dbReference type="EMBL" id="BDV42387.1"/>
    </source>
</evidence>
<name>A0ABN6VVZ8_9BACT</name>
<evidence type="ECO:0000313" key="3">
    <source>
        <dbReference type="Proteomes" id="UP001317705"/>
    </source>
</evidence>
<dbReference type="RefSeq" id="WP_282002823.1">
    <property type="nucleotide sequence ID" value="NZ_AP027151.1"/>
</dbReference>
<reference evidence="2 3" key="1">
    <citation type="submission" date="2022-12" db="EMBL/GenBank/DDBJ databases">
        <title>Polyphasic characterization of Geotalea uranireducens NIT-SL11 newly isolated from a complex of sewage sludge and microbially reduced graphene oxide.</title>
        <authorList>
            <person name="Xie L."/>
            <person name="Yoshida N."/>
            <person name="Meng L."/>
        </authorList>
    </citation>
    <scope>NUCLEOTIDE SEQUENCE [LARGE SCALE GENOMIC DNA]</scope>
    <source>
        <strain evidence="2 3">NIT-SL11</strain>
    </source>
</reference>
<keyword evidence="3" id="KW-1185">Reference proteome</keyword>
<dbReference type="Proteomes" id="UP001317705">
    <property type="component" value="Chromosome"/>
</dbReference>
<feature type="signal peptide" evidence="1">
    <location>
        <begin position="1"/>
        <end position="21"/>
    </location>
</feature>
<dbReference type="SUPFAM" id="SSF160387">
    <property type="entry name" value="NosL/MerB-like"/>
    <property type="match status" value="1"/>
</dbReference>
<keyword evidence="1" id="KW-0732">Signal</keyword>
<dbReference type="InterPro" id="IPR008719">
    <property type="entry name" value="N2O_reductase_NosL"/>
</dbReference>
<protein>
    <submittedName>
        <fullName evidence="2">Nitrous oxide reductase accessory protein NosL</fullName>
    </submittedName>
</protein>
<accession>A0ABN6VVZ8</accession>
<evidence type="ECO:0000256" key="1">
    <source>
        <dbReference type="SAM" id="SignalP"/>
    </source>
</evidence>
<dbReference type="PANTHER" id="PTHR41247">
    <property type="entry name" value="HTH-TYPE TRANSCRIPTIONAL REPRESSOR YCNK"/>
    <property type="match status" value="1"/>
</dbReference>
<dbReference type="Gene3D" id="3.30.70.2050">
    <property type="match status" value="1"/>
</dbReference>
<gene>
    <name evidence="2" type="ORF">GURASL_13100</name>
</gene>
<sequence length="157" mass="17463">MRKFGLLLVMLLTMAAVSAGAREAAPTPPAGAKCPVCGMFVDKYPNWVSVLTFKGGERVYFDGVKDLCRYYLDLKKYRPSGKPADVVQVTVREYYHLRPIDGTKAYYVLGSDVYGPMGHELIPLASPADASEFMQDHRGTRILRFREITPAILGTLE</sequence>
<dbReference type="EMBL" id="AP027151">
    <property type="protein sequence ID" value="BDV42387.1"/>
    <property type="molecule type" value="Genomic_DNA"/>
</dbReference>
<organism evidence="2 3">
    <name type="scientific">Geotalea uraniireducens</name>
    <dbReference type="NCBI Taxonomy" id="351604"/>
    <lineage>
        <taxon>Bacteria</taxon>
        <taxon>Pseudomonadati</taxon>
        <taxon>Thermodesulfobacteriota</taxon>
        <taxon>Desulfuromonadia</taxon>
        <taxon>Geobacterales</taxon>
        <taxon>Geobacteraceae</taxon>
        <taxon>Geotalea</taxon>
    </lineage>
</organism>
<proteinExistence type="predicted"/>
<dbReference type="Pfam" id="PF05573">
    <property type="entry name" value="NosL"/>
    <property type="match status" value="1"/>
</dbReference>
<feature type="chain" id="PRO_5045075821" evidence="1">
    <location>
        <begin position="22"/>
        <end position="157"/>
    </location>
</feature>
<dbReference type="PANTHER" id="PTHR41247:SF1">
    <property type="entry name" value="HTH-TYPE TRANSCRIPTIONAL REPRESSOR YCNK"/>
    <property type="match status" value="1"/>
</dbReference>